<dbReference type="AlphaFoldDB" id="A0A369QIB5"/>
<dbReference type="Pfam" id="PF07244">
    <property type="entry name" value="POTRA"/>
    <property type="match status" value="1"/>
</dbReference>
<name>A0A369QIB5_9BACT</name>
<sequence length="629" mass="73189">MVLLDYFWKRFLLFALVVFLFTAPVYSQQTKPNPDSLKKTSEADTTRKKLDSDKILQDIKAYSKRKTIIGRLMKAVFRFDRKPEPVGVNAEVLNNQYRKHGYKIVRRIYIKNLDAFGYSITDTLRVPVNFLEKAGNSVHIKTHQGRIRNKLLFKPGEPLDPLDLSESERLLRQTDYILDARVTVNEQTSTRDSVDIVVITKDIFSISAGGSYNAGGGSGRVVLRDINFIGSGHQIRNVYRFGLDSAQQSYEYTGSYRVENIYKTFISSELIYRDEVNYKQKGASLQRDFFSINTKYAGAIALNWYNIPTYVRLTDTTGSRQNVSFSTQDYWIGKSFRFKSYNLGQENRARIVTSGRVIITHYPTPPTDEYQSNTFYLAGIGYTYRKYYKDKYLFGFGRTEDIPAGNLLAFTYGFENGNKYNRRYVDIKAGFGKYNREFGYLNVTGEFDTYIRDKKWEQGELATEVLYFTKLYHWDNWQIRHFFWNRASYGINRKYGENILNVNKFEGIRGFSSDERGTRKFVINYENNLYTPFSFIGFRFAIVAFADFAWLSTGNSSNPFSNRPLQGYGIGFRFHNEYTTFNTIQISLGFYPQGPTTIKTYPSTRPYYEFNDFIYSRPITSIFGDGIYR</sequence>
<dbReference type="Gene3D" id="3.10.20.310">
    <property type="entry name" value="membrane protein fhac"/>
    <property type="match status" value="1"/>
</dbReference>
<gene>
    <name evidence="2" type="ORF">AHMF7616_02650</name>
</gene>
<evidence type="ECO:0000313" key="2">
    <source>
        <dbReference type="EMBL" id="RDC64040.1"/>
    </source>
</evidence>
<protein>
    <recommendedName>
        <fullName evidence="1">POTRA domain-containing protein</fullName>
    </recommendedName>
</protein>
<dbReference type="RefSeq" id="WP_115373249.1">
    <property type="nucleotide sequence ID" value="NZ_QASA01000001.1"/>
</dbReference>
<dbReference type="GO" id="GO:0019867">
    <property type="term" value="C:outer membrane"/>
    <property type="evidence" value="ECO:0007669"/>
    <property type="project" value="InterPro"/>
</dbReference>
<accession>A0A369QIB5</accession>
<dbReference type="Proteomes" id="UP000253919">
    <property type="component" value="Unassembled WGS sequence"/>
</dbReference>
<reference evidence="2 3" key="1">
    <citation type="submission" date="2018-04" db="EMBL/GenBank/DDBJ databases">
        <title>Adhaeribacter sp. HMF7616 genome sequencing and assembly.</title>
        <authorList>
            <person name="Kang H."/>
            <person name="Kang J."/>
            <person name="Cha I."/>
            <person name="Kim H."/>
            <person name="Joh K."/>
        </authorList>
    </citation>
    <scope>NUCLEOTIDE SEQUENCE [LARGE SCALE GENOMIC DNA]</scope>
    <source>
        <strain evidence="2 3">HMF7616</strain>
    </source>
</reference>
<dbReference type="OrthoDB" id="609711at2"/>
<evidence type="ECO:0000313" key="3">
    <source>
        <dbReference type="Proteomes" id="UP000253919"/>
    </source>
</evidence>
<dbReference type="InterPro" id="IPR010827">
    <property type="entry name" value="BamA/TamA_POTRA"/>
</dbReference>
<feature type="domain" description="POTRA" evidence="1">
    <location>
        <begin position="141"/>
        <end position="198"/>
    </location>
</feature>
<proteinExistence type="predicted"/>
<keyword evidence="3" id="KW-1185">Reference proteome</keyword>
<comment type="caution">
    <text evidence="2">The sequence shown here is derived from an EMBL/GenBank/DDBJ whole genome shotgun (WGS) entry which is preliminary data.</text>
</comment>
<organism evidence="2 3">
    <name type="scientific">Adhaeribacter pallidiroseus</name>
    <dbReference type="NCBI Taxonomy" id="2072847"/>
    <lineage>
        <taxon>Bacteria</taxon>
        <taxon>Pseudomonadati</taxon>
        <taxon>Bacteroidota</taxon>
        <taxon>Cytophagia</taxon>
        <taxon>Cytophagales</taxon>
        <taxon>Hymenobacteraceae</taxon>
        <taxon>Adhaeribacter</taxon>
    </lineage>
</organism>
<evidence type="ECO:0000259" key="1">
    <source>
        <dbReference type="Pfam" id="PF07244"/>
    </source>
</evidence>
<dbReference type="EMBL" id="QASA01000001">
    <property type="protein sequence ID" value="RDC64040.1"/>
    <property type="molecule type" value="Genomic_DNA"/>
</dbReference>